<protein>
    <submittedName>
        <fullName evidence="1">Uncharacterized protein</fullName>
    </submittedName>
</protein>
<evidence type="ECO:0000313" key="1">
    <source>
        <dbReference type="EMBL" id="KAL3570337.1"/>
    </source>
</evidence>
<proteinExistence type="predicted"/>
<dbReference type="Proteomes" id="UP000309997">
    <property type="component" value="Unassembled WGS sequence"/>
</dbReference>
<comment type="caution">
    <text evidence="1">The sequence shown here is derived from an EMBL/GenBank/DDBJ whole genome shotgun (WGS) entry which is preliminary data.</text>
</comment>
<dbReference type="EMBL" id="RCHU02000015">
    <property type="protein sequence ID" value="KAL3570337.1"/>
    <property type="molecule type" value="Genomic_DNA"/>
</dbReference>
<name>A0ACC4AWR5_POPAL</name>
<reference evidence="1 2" key="1">
    <citation type="journal article" date="2024" name="Plant Biotechnol. J.">
        <title>Genome and CRISPR/Cas9 system of a widespread forest tree (Populus alba) in the world.</title>
        <authorList>
            <person name="Liu Y.J."/>
            <person name="Jiang P.F."/>
            <person name="Han X.M."/>
            <person name="Li X.Y."/>
            <person name="Wang H.M."/>
            <person name="Wang Y.J."/>
            <person name="Wang X.X."/>
            <person name="Zeng Q.Y."/>
        </authorList>
    </citation>
    <scope>NUCLEOTIDE SEQUENCE [LARGE SCALE GENOMIC DNA]</scope>
    <source>
        <strain evidence="2">cv. PAL-ZL1</strain>
    </source>
</reference>
<accession>A0ACC4AWR5</accession>
<organism evidence="1 2">
    <name type="scientific">Populus alba</name>
    <name type="common">White poplar</name>
    <dbReference type="NCBI Taxonomy" id="43335"/>
    <lineage>
        <taxon>Eukaryota</taxon>
        <taxon>Viridiplantae</taxon>
        <taxon>Streptophyta</taxon>
        <taxon>Embryophyta</taxon>
        <taxon>Tracheophyta</taxon>
        <taxon>Spermatophyta</taxon>
        <taxon>Magnoliopsida</taxon>
        <taxon>eudicotyledons</taxon>
        <taxon>Gunneridae</taxon>
        <taxon>Pentapetalae</taxon>
        <taxon>rosids</taxon>
        <taxon>fabids</taxon>
        <taxon>Malpighiales</taxon>
        <taxon>Salicaceae</taxon>
        <taxon>Saliceae</taxon>
        <taxon>Populus</taxon>
    </lineage>
</organism>
<evidence type="ECO:0000313" key="2">
    <source>
        <dbReference type="Proteomes" id="UP000309997"/>
    </source>
</evidence>
<keyword evidence="2" id="KW-1185">Reference proteome</keyword>
<sequence>MSDLSSVQASIAENFIIMLYLRKLQGMPMDETVKLLLTSEFHDERIQCTTDLDPEIARLTEVGVEIIRIATGASGRLFLIDAQ</sequence>
<gene>
    <name evidence="1" type="ORF">D5086_027586</name>
</gene>